<proteinExistence type="predicted"/>
<protein>
    <submittedName>
        <fullName evidence="2">Uncharacterized protein</fullName>
    </submittedName>
</protein>
<comment type="caution">
    <text evidence="2">The sequence shown here is derived from an EMBL/GenBank/DDBJ whole genome shotgun (WGS) entry which is preliminary data.</text>
</comment>
<sequence length="95" mass="10513">MNSSVDYSDDIEQQHSDCEDLTELSKKLERLVASNEKKKQRIEQLRAENEKMQESSSKLEVVTNVCLTAAVVGAMVKKKRGSGISEAAKNVAKSL</sequence>
<name>A0A199UHI4_ANACO</name>
<evidence type="ECO:0000313" key="3">
    <source>
        <dbReference type="Proteomes" id="UP000092600"/>
    </source>
</evidence>
<gene>
    <name evidence="2" type="ORF">ACMD2_18941</name>
</gene>
<dbReference type="EMBL" id="LSRQ01007987">
    <property type="protein sequence ID" value="OAY64347.1"/>
    <property type="molecule type" value="Genomic_DNA"/>
</dbReference>
<evidence type="ECO:0000256" key="1">
    <source>
        <dbReference type="SAM" id="Coils"/>
    </source>
</evidence>
<reference evidence="2 3" key="1">
    <citation type="journal article" date="2016" name="DNA Res.">
        <title>The draft genome of MD-2 pineapple using hybrid error correction of long reads.</title>
        <authorList>
            <person name="Redwan R.M."/>
            <person name="Saidin A."/>
            <person name="Kumar S.V."/>
        </authorList>
    </citation>
    <scope>NUCLEOTIDE SEQUENCE [LARGE SCALE GENOMIC DNA]</scope>
    <source>
        <strain evidence="3">cv. MD2</strain>
        <tissue evidence="2">Leaf</tissue>
    </source>
</reference>
<dbReference type="AlphaFoldDB" id="A0A199UHI4"/>
<evidence type="ECO:0000313" key="2">
    <source>
        <dbReference type="EMBL" id="OAY64347.1"/>
    </source>
</evidence>
<feature type="coiled-coil region" evidence="1">
    <location>
        <begin position="11"/>
        <end position="62"/>
    </location>
</feature>
<keyword evidence="1" id="KW-0175">Coiled coil</keyword>
<accession>A0A199UHI4</accession>
<dbReference type="Proteomes" id="UP000092600">
    <property type="component" value="Unassembled WGS sequence"/>
</dbReference>
<organism evidence="2 3">
    <name type="scientific">Ananas comosus</name>
    <name type="common">Pineapple</name>
    <name type="synonym">Ananas ananas</name>
    <dbReference type="NCBI Taxonomy" id="4615"/>
    <lineage>
        <taxon>Eukaryota</taxon>
        <taxon>Viridiplantae</taxon>
        <taxon>Streptophyta</taxon>
        <taxon>Embryophyta</taxon>
        <taxon>Tracheophyta</taxon>
        <taxon>Spermatophyta</taxon>
        <taxon>Magnoliopsida</taxon>
        <taxon>Liliopsida</taxon>
        <taxon>Poales</taxon>
        <taxon>Bromeliaceae</taxon>
        <taxon>Bromelioideae</taxon>
        <taxon>Ananas</taxon>
    </lineage>
</organism>